<protein>
    <submittedName>
        <fullName evidence="5">GntR family transcriptional regulator</fullName>
    </submittedName>
</protein>
<dbReference type="AlphaFoldDB" id="A0A974PSH3"/>
<name>A0A974PSH3_9HYPH</name>
<dbReference type="InterPro" id="IPR036390">
    <property type="entry name" value="WH_DNA-bd_sf"/>
</dbReference>
<dbReference type="RefSeq" id="WP_203195796.1">
    <property type="nucleotide sequence ID" value="NZ_CP063362.1"/>
</dbReference>
<evidence type="ECO:0000256" key="1">
    <source>
        <dbReference type="ARBA" id="ARBA00023015"/>
    </source>
</evidence>
<dbReference type="Pfam" id="PF00392">
    <property type="entry name" value="GntR"/>
    <property type="match status" value="1"/>
</dbReference>
<dbReference type="PROSITE" id="PS50949">
    <property type="entry name" value="HTH_GNTR"/>
    <property type="match status" value="1"/>
</dbReference>
<evidence type="ECO:0000256" key="3">
    <source>
        <dbReference type="ARBA" id="ARBA00023163"/>
    </source>
</evidence>
<dbReference type="Proteomes" id="UP000596427">
    <property type="component" value="Chromosome"/>
</dbReference>
<accession>A0A974PSH3</accession>
<dbReference type="GO" id="GO:0003700">
    <property type="term" value="F:DNA-binding transcription factor activity"/>
    <property type="evidence" value="ECO:0007669"/>
    <property type="project" value="InterPro"/>
</dbReference>
<dbReference type="InterPro" id="IPR011711">
    <property type="entry name" value="GntR_C"/>
</dbReference>
<reference evidence="5 6" key="1">
    <citation type="submission" date="2020-10" db="EMBL/GenBank/DDBJ databases">
        <title>Degradation of 1,4-Dioxane by Xanthobacter sp. YN2, via a Novel Group-2 Soluble Di-Iron Monooxygenase.</title>
        <authorList>
            <person name="Ma F."/>
            <person name="Wang Y."/>
            <person name="Yang J."/>
            <person name="Guo H."/>
            <person name="Su D."/>
            <person name="Yu L."/>
        </authorList>
    </citation>
    <scope>NUCLEOTIDE SEQUENCE [LARGE SCALE GENOMIC DNA]</scope>
    <source>
        <strain evidence="5 6">YN2</strain>
    </source>
</reference>
<evidence type="ECO:0000313" key="6">
    <source>
        <dbReference type="Proteomes" id="UP000596427"/>
    </source>
</evidence>
<dbReference type="InterPro" id="IPR008920">
    <property type="entry name" value="TF_FadR/GntR_C"/>
</dbReference>
<keyword evidence="1" id="KW-0805">Transcription regulation</keyword>
<dbReference type="InterPro" id="IPR000524">
    <property type="entry name" value="Tscrpt_reg_HTH_GntR"/>
</dbReference>
<dbReference type="PRINTS" id="PR00035">
    <property type="entry name" value="HTHGNTR"/>
</dbReference>
<evidence type="ECO:0000259" key="4">
    <source>
        <dbReference type="PROSITE" id="PS50949"/>
    </source>
</evidence>
<organism evidence="5 6">
    <name type="scientific">Xanthobacter dioxanivorans</name>
    <dbReference type="NCBI Taxonomy" id="2528964"/>
    <lineage>
        <taxon>Bacteria</taxon>
        <taxon>Pseudomonadati</taxon>
        <taxon>Pseudomonadota</taxon>
        <taxon>Alphaproteobacteria</taxon>
        <taxon>Hyphomicrobiales</taxon>
        <taxon>Xanthobacteraceae</taxon>
        <taxon>Xanthobacter</taxon>
    </lineage>
</organism>
<evidence type="ECO:0000256" key="2">
    <source>
        <dbReference type="ARBA" id="ARBA00023125"/>
    </source>
</evidence>
<keyword evidence="2" id="KW-0238">DNA-binding</keyword>
<dbReference type="InterPro" id="IPR036388">
    <property type="entry name" value="WH-like_DNA-bd_sf"/>
</dbReference>
<dbReference type="EMBL" id="CP063362">
    <property type="protein sequence ID" value="QRG08880.1"/>
    <property type="molecule type" value="Genomic_DNA"/>
</dbReference>
<dbReference type="SUPFAM" id="SSF48008">
    <property type="entry name" value="GntR ligand-binding domain-like"/>
    <property type="match status" value="1"/>
</dbReference>
<dbReference type="SUPFAM" id="SSF46785">
    <property type="entry name" value="Winged helix' DNA-binding domain"/>
    <property type="match status" value="1"/>
</dbReference>
<dbReference type="SMART" id="SM00895">
    <property type="entry name" value="FCD"/>
    <property type="match status" value="1"/>
</dbReference>
<gene>
    <name evidence="5" type="ORF">EZH22_11745</name>
</gene>
<feature type="domain" description="HTH gntR-type" evidence="4">
    <location>
        <begin position="7"/>
        <end position="74"/>
    </location>
</feature>
<dbReference type="GO" id="GO:0003677">
    <property type="term" value="F:DNA binding"/>
    <property type="evidence" value="ECO:0007669"/>
    <property type="project" value="UniProtKB-KW"/>
</dbReference>
<keyword evidence="3" id="KW-0804">Transcription</keyword>
<sequence length="297" mass="34037">MREKKISRVQEELAAKIIDFIRRENLPAGYHLTESQLVDEFGVSRSPIRAALTVLAEKGVVTATPNRGHYLAQGAEALADLELDGSPSDVALYDRIARDRMRDKVPEQFTEAAFMRRYRVSRAQLVRTLTRLTQDGLVQRGNGHRWVFLAVLNSAEAYDASYRFRALIEPAGLLEPTFKLDEALLDRSRHAHEQILKLAKAGDLKGRDVFEVNAEFHEILASMSGNPFILQGVRQQNRLRRLSEYYAYDDSDRIEILIQEHFKIMDVLRSGDREWAATLLRRHLEIARRLPPPFDNS</sequence>
<dbReference type="Gene3D" id="1.20.120.530">
    <property type="entry name" value="GntR ligand-binding domain-like"/>
    <property type="match status" value="1"/>
</dbReference>
<proteinExistence type="predicted"/>
<dbReference type="Pfam" id="PF07729">
    <property type="entry name" value="FCD"/>
    <property type="match status" value="1"/>
</dbReference>
<dbReference type="SMART" id="SM00345">
    <property type="entry name" value="HTH_GNTR"/>
    <property type="match status" value="1"/>
</dbReference>
<dbReference type="Gene3D" id="1.10.10.10">
    <property type="entry name" value="Winged helix-like DNA-binding domain superfamily/Winged helix DNA-binding domain"/>
    <property type="match status" value="2"/>
</dbReference>
<dbReference type="PANTHER" id="PTHR43537">
    <property type="entry name" value="TRANSCRIPTIONAL REGULATOR, GNTR FAMILY"/>
    <property type="match status" value="1"/>
</dbReference>
<keyword evidence="6" id="KW-1185">Reference proteome</keyword>
<dbReference type="PANTHER" id="PTHR43537:SF45">
    <property type="entry name" value="GNTR FAMILY REGULATORY PROTEIN"/>
    <property type="match status" value="1"/>
</dbReference>
<dbReference type="KEGG" id="xdi:EZH22_11745"/>
<evidence type="ECO:0000313" key="5">
    <source>
        <dbReference type="EMBL" id="QRG08880.1"/>
    </source>
</evidence>